<evidence type="ECO:0000313" key="3">
    <source>
        <dbReference type="EMBL" id="MDP9793178.1"/>
    </source>
</evidence>
<sequence>MTTSPRERETVRPRRGRATVGAEAVRAQTMVGNAMVAAMLTSGGPPGRPGLLTGTSGLAGTASWTSGLAGGLRYRASGRPGVWGTGMAADAFEPAAAIVGAGQSTGTAAGTGGKRPGGSSPIGGTSGTGGVPATGGAPSTGAAPVTDSAGAAETPGQTGAPGRAEAARDRTEAARTSEEPARDPAKQVKAAKAAGAPELAEDRKRPATAADGAGGTKSAKRTPGADPKFQTLKKDVAAKKSTVARSHPPARAEATSAQAASVPPKDDQEARGKAAHAEEMDAARPKEFDKAAFVTAVEEAIARKAPKNLEEADEFGDSGKAEEVKTEVQGRVGDGTDTAAQEIEGATKATPEPAPDAKPVTPMTPDRPPGAPAGPDPALAAPDRLPPSATDMSDGPEQVAGQMADADVTKQQLSLPNSREPSFGKAVAETDRMEKHSAAAPGTLRTAEAGELKEVKAAAAQNGRAAMGDMSGRRFAAGQRVGAGKAGAKSSDERKRAQVTAVLQSVFDGTKKDVERTLGDLDKAVDGEFTRGERDARRGFEREHKTGMARYKRERYSGWDGPMKWGWDKLTSLPEEANRIYERARDNYLREMKKVISRIGDLVESGLRAAKARIATGKADLQAAVTALPADLRAIGVEAAGEFADRFSEMEDQVNEKGSELVQTVADRYTEAVKSVDDAIAKEKEKNKGLVAKAVDAVKGVIDTIIQIKNALLGILRKAAQAIGAILKDPIGFLRNLIAAVGGGLRLFMRNIGRHMQAGVLQWLLGTASSAGLQLPSKFDTQGIVQVLATLLGLTWANIRGRITRKVPEKAVQAAETSVPLVSAVKRQGVNGMWSELRGRVGDLKKDLISKVVKYLTPTIIIAGITWILSLFNPASAFIRACKMIIDIIRFIVTQGRQILEFVNTVLDAVIAIARGGSGGVAQLVERALARSIPVLIGAFAAILGIGGIAGKVKQIFQALARPVNRAVDWVINKIVTLLKKLRPKKPRKPPKPRRPKDMRPRGPRRPRRDRPHSPRRPKDRDKRPKDRDRPKKGAVDAALREAEALVRPDVPISAIDRRLDPIRRRHRLRRLSLIIEGFGPKETILRFAGVNTPEKKGRRVKQWHKTYDGIRHLVELTKGIPGLILRRDTLADGTTEVELLEFRTGEKVIRKVAYHNPDDVDLPHAWRRSAHARADSERLSHLVARAIGANVPAVYRYSRTEMLMDYLEGPSGRDLTAGMSRDQREAVVAQYARTPEGSTLGLLDVLIGNPDRNVGNWIRVDGVVYGIDQGEAWSEAGKKLSGWTFAGFSRRFYDFDRKQWIRNDLTRAEVVQLEAALRSLESEFVPSRQTWYRDMMERFEEVKKHSRWGG</sequence>
<keyword evidence="2" id="KW-0472">Membrane</keyword>
<dbReference type="Proteomes" id="UP001240984">
    <property type="component" value="Unassembled WGS sequence"/>
</dbReference>
<comment type="caution">
    <text evidence="3">The sequence shown here is derived from an EMBL/GenBank/DDBJ whole genome shotgun (WGS) entry which is preliminary data.</text>
</comment>
<feature type="compositionally biased region" description="Basic and acidic residues" evidence="1">
    <location>
        <begin position="165"/>
        <end position="186"/>
    </location>
</feature>
<feature type="region of interest" description="Disordered" evidence="1">
    <location>
        <begin position="982"/>
        <end position="1038"/>
    </location>
</feature>
<feature type="region of interest" description="Disordered" evidence="1">
    <location>
        <begin position="1"/>
        <end position="20"/>
    </location>
</feature>
<feature type="compositionally biased region" description="Basic and acidic residues" evidence="1">
    <location>
        <begin position="1017"/>
        <end position="1038"/>
    </location>
</feature>
<feature type="compositionally biased region" description="Low complexity" evidence="1">
    <location>
        <begin position="134"/>
        <end position="146"/>
    </location>
</feature>
<dbReference type="EMBL" id="JAUSRA010000001">
    <property type="protein sequence ID" value="MDP9793178.1"/>
    <property type="molecule type" value="Genomic_DNA"/>
</dbReference>
<feature type="compositionally biased region" description="Low complexity" evidence="1">
    <location>
        <begin position="376"/>
        <end position="387"/>
    </location>
</feature>
<proteinExistence type="predicted"/>
<feature type="compositionally biased region" description="Basic and acidic residues" evidence="1">
    <location>
        <begin position="1"/>
        <end position="12"/>
    </location>
</feature>
<feature type="region of interest" description="Disordered" evidence="1">
    <location>
        <begin position="105"/>
        <end position="287"/>
    </location>
</feature>
<feature type="compositionally biased region" description="Low complexity" evidence="1">
    <location>
        <begin position="187"/>
        <end position="198"/>
    </location>
</feature>
<keyword evidence="2" id="KW-0812">Transmembrane</keyword>
<feature type="compositionally biased region" description="Basic and acidic residues" evidence="1">
    <location>
        <begin position="428"/>
        <end position="437"/>
    </location>
</feature>
<feature type="compositionally biased region" description="Basic and acidic residues" evidence="1">
    <location>
        <begin position="264"/>
        <end position="287"/>
    </location>
</feature>
<feature type="transmembrane region" description="Helical" evidence="2">
    <location>
        <begin position="929"/>
        <end position="950"/>
    </location>
</feature>
<accession>A0ABT9MP12</accession>
<feature type="compositionally biased region" description="Basic residues" evidence="1">
    <location>
        <begin position="1002"/>
        <end position="1016"/>
    </location>
</feature>
<feature type="compositionally biased region" description="Pro residues" evidence="1">
    <location>
        <begin position="365"/>
        <end position="375"/>
    </location>
</feature>
<keyword evidence="2" id="KW-1133">Transmembrane helix</keyword>
<feature type="compositionally biased region" description="Low complexity" evidence="1">
    <location>
        <begin position="251"/>
        <end position="260"/>
    </location>
</feature>
<evidence type="ECO:0000313" key="4">
    <source>
        <dbReference type="Proteomes" id="UP001240984"/>
    </source>
</evidence>
<evidence type="ECO:0000256" key="2">
    <source>
        <dbReference type="SAM" id="Phobius"/>
    </source>
</evidence>
<feature type="region of interest" description="Disordered" evidence="1">
    <location>
        <begin position="302"/>
        <end position="440"/>
    </location>
</feature>
<feature type="compositionally biased region" description="Gly residues" evidence="1">
    <location>
        <begin position="109"/>
        <end position="133"/>
    </location>
</feature>
<name>A0ABT9MP12_9ACTN</name>
<organism evidence="3 4">
    <name type="scientific">Catenuloplanes nepalensis</name>
    <dbReference type="NCBI Taxonomy" id="587533"/>
    <lineage>
        <taxon>Bacteria</taxon>
        <taxon>Bacillati</taxon>
        <taxon>Actinomycetota</taxon>
        <taxon>Actinomycetes</taxon>
        <taxon>Micromonosporales</taxon>
        <taxon>Micromonosporaceae</taxon>
        <taxon>Catenuloplanes</taxon>
    </lineage>
</organism>
<gene>
    <name evidence="3" type="ORF">J2S43_001690</name>
</gene>
<protein>
    <submittedName>
        <fullName evidence="3">Uncharacterized protein</fullName>
    </submittedName>
</protein>
<evidence type="ECO:0000256" key="1">
    <source>
        <dbReference type="SAM" id="MobiDB-lite"/>
    </source>
</evidence>
<reference evidence="3 4" key="1">
    <citation type="submission" date="2023-07" db="EMBL/GenBank/DDBJ databases">
        <title>Sequencing the genomes of 1000 actinobacteria strains.</title>
        <authorList>
            <person name="Klenk H.-P."/>
        </authorList>
    </citation>
    <scope>NUCLEOTIDE SEQUENCE [LARGE SCALE GENOMIC DNA]</scope>
    <source>
        <strain evidence="3 4">DSM 44710</strain>
    </source>
</reference>
<feature type="compositionally biased region" description="Basic and acidic residues" evidence="1">
    <location>
        <begin position="317"/>
        <end position="328"/>
    </location>
</feature>
<feature type="compositionally biased region" description="Polar residues" evidence="1">
    <location>
        <begin position="409"/>
        <end position="420"/>
    </location>
</feature>
<feature type="compositionally biased region" description="Basic residues" evidence="1">
    <location>
        <begin position="982"/>
        <end position="995"/>
    </location>
</feature>
<feature type="transmembrane region" description="Helical" evidence="2">
    <location>
        <begin position="855"/>
        <end position="879"/>
    </location>
</feature>
<keyword evidence="4" id="KW-1185">Reference proteome</keyword>
<dbReference type="RefSeq" id="WP_306828184.1">
    <property type="nucleotide sequence ID" value="NZ_JAUSRA010000001.1"/>
</dbReference>